<dbReference type="Pfam" id="PF08044">
    <property type="entry name" value="DUF1707"/>
    <property type="match status" value="1"/>
</dbReference>
<accession>A0A495XTL5</accession>
<organism evidence="4 5">
    <name type="scientific">Terracoccus luteus</name>
    <dbReference type="NCBI Taxonomy" id="53356"/>
    <lineage>
        <taxon>Bacteria</taxon>
        <taxon>Bacillati</taxon>
        <taxon>Actinomycetota</taxon>
        <taxon>Actinomycetes</taxon>
        <taxon>Micrococcales</taxon>
        <taxon>Intrasporangiaceae</taxon>
        <taxon>Terracoccus</taxon>
    </lineage>
</organism>
<keyword evidence="2" id="KW-1133">Transmembrane helix</keyword>
<comment type="caution">
    <text evidence="4">The sequence shown here is derived from an EMBL/GenBank/DDBJ whole genome shotgun (WGS) entry which is preliminary data.</text>
</comment>
<feature type="transmembrane region" description="Helical" evidence="2">
    <location>
        <begin position="101"/>
        <end position="123"/>
    </location>
</feature>
<feature type="domain" description="DUF1707" evidence="3">
    <location>
        <begin position="21"/>
        <end position="73"/>
    </location>
</feature>
<evidence type="ECO:0000313" key="5">
    <source>
        <dbReference type="Proteomes" id="UP000278440"/>
    </source>
</evidence>
<keyword evidence="2" id="KW-0812">Transmembrane</keyword>
<name>A0A495XTL5_9MICO</name>
<evidence type="ECO:0000256" key="2">
    <source>
        <dbReference type="SAM" id="Phobius"/>
    </source>
</evidence>
<gene>
    <name evidence="4" type="ORF">DFJ68_1310</name>
</gene>
<evidence type="ECO:0000256" key="1">
    <source>
        <dbReference type="SAM" id="MobiDB-lite"/>
    </source>
</evidence>
<keyword evidence="5" id="KW-1185">Reference proteome</keyword>
<keyword evidence="2" id="KW-0472">Membrane</keyword>
<evidence type="ECO:0000313" key="4">
    <source>
        <dbReference type="EMBL" id="RKT77881.1"/>
    </source>
</evidence>
<dbReference type="OrthoDB" id="3534574at2"/>
<dbReference type="InterPro" id="IPR012551">
    <property type="entry name" value="DUF1707_SHOCT-like"/>
</dbReference>
<dbReference type="EMBL" id="RBXT01000001">
    <property type="protein sequence ID" value="RKT77881.1"/>
    <property type="molecule type" value="Genomic_DNA"/>
</dbReference>
<reference evidence="4 5" key="1">
    <citation type="submission" date="2018-10" db="EMBL/GenBank/DDBJ databases">
        <title>Sequencing the genomes of 1000 actinobacteria strains.</title>
        <authorList>
            <person name="Klenk H.-P."/>
        </authorList>
    </citation>
    <scope>NUCLEOTIDE SEQUENCE [LARGE SCALE GENOMIC DNA]</scope>
    <source>
        <strain evidence="4 5">DSM 44267</strain>
    </source>
</reference>
<protein>
    <submittedName>
        <fullName evidence="4">Uncharacterized protein DUF1707</fullName>
    </submittedName>
</protein>
<sequence>MSWVRCRVGSYRRAMSNDHDTRASSTDRSQALEALAAHRAAGRLDAFEYEDRRGRAGDADWRSELDALFTDLPPLAGVGATTHTDEDAGRSACVGLLQRPYAWVPLVATALFFFTHQWVWFLLIPASTMLAGRLGSQGRHDLRADGSPWVSRRGRRRGCPTVKS</sequence>
<evidence type="ECO:0000259" key="3">
    <source>
        <dbReference type="Pfam" id="PF08044"/>
    </source>
</evidence>
<proteinExistence type="predicted"/>
<dbReference type="AlphaFoldDB" id="A0A495XTL5"/>
<feature type="region of interest" description="Disordered" evidence="1">
    <location>
        <begin position="137"/>
        <end position="164"/>
    </location>
</feature>
<dbReference type="Proteomes" id="UP000278440">
    <property type="component" value="Unassembled WGS sequence"/>
</dbReference>